<dbReference type="GO" id="GO:0016763">
    <property type="term" value="F:pentosyltransferase activity"/>
    <property type="evidence" value="ECO:0007669"/>
    <property type="project" value="UniProtKB-ARBA"/>
</dbReference>
<reference evidence="6 7" key="1">
    <citation type="journal article" date="2024" name="Nat. Commun.">
        <title>Phylogenomics reveals the evolutionary origins of lichenization in chlorophyte algae.</title>
        <authorList>
            <person name="Puginier C."/>
            <person name="Libourel C."/>
            <person name="Otte J."/>
            <person name="Skaloud P."/>
            <person name="Haon M."/>
            <person name="Grisel S."/>
            <person name="Petersen M."/>
            <person name="Berrin J.G."/>
            <person name="Delaux P.M."/>
            <person name="Dal Grande F."/>
            <person name="Keller J."/>
        </authorList>
    </citation>
    <scope>NUCLEOTIDE SEQUENCE [LARGE SCALE GENOMIC DNA]</scope>
    <source>
        <strain evidence="6 7">SAG 2036</strain>
    </source>
</reference>
<dbReference type="PANTHER" id="PTHR20961">
    <property type="entry name" value="GLYCOSYLTRANSFERASE"/>
    <property type="match status" value="1"/>
</dbReference>
<dbReference type="GO" id="GO:0005794">
    <property type="term" value="C:Golgi apparatus"/>
    <property type="evidence" value="ECO:0007669"/>
    <property type="project" value="UniProtKB-ARBA"/>
</dbReference>
<evidence type="ECO:0000256" key="4">
    <source>
        <dbReference type="SAM" id="SignalP"/>
    </source>
</evidence>
<evidence type="ECO:0000256" key="1">
    <source>
        <dbReference type="ARBA" id="ARBA00022676"/>
    </source>
</evidence>
<comment type="caution">
    <text evidence="6">The sequence shown here is derived from an EMBL/GenBank/DDBJ whole genome shotgun (WGS) entry which is preliminary data.</text>
</comment>
<feature type="chain" id="PRO_5043766258" description="Glycosyltransferase 61 catalytic domain-containing protein" evidence="4">
    <location>
        <begin position="27"/>
        <end position="475"/>
    </location>
</feature>
<feature type="domain" description="Glycosyltransferase 61 catalytic" evidence="5">
    <location>
        <begin position="242"/>
        <end position="345"/>
    </location>
</feature>
<evidence type="ECO:0000256" key="3">
    <source>
        <dbReference type="ARBA" id="ARBA00023180"/>
    </source>
</evidence>
<keyword evidence="4" id="KW-0732">Signal</keyword>
<evidence type="ECO:0000313" key="7">
    <source>
        <dbReference type="Proteomes" id="UP001465755"/>
    </source>
</evidence>
<keyword evidence="2" id="KW-0808">Transferase</keyword>
<organism evidence="6 7">
    <name type="scientific">Symbiochloris irregularis</name>
    <dbReference type="NCBI Taxonomy" id="706552"/>
    <lineage>
        <taxon>Eukaryota</taxon>
        <taxon>Viridiplantae</taxon>
        <taxon>Chlorophyta</taxon>
        <taxon>core chlorophytes</taxon>
        <taxon>Trebouxiophyceae</taxon>
        <taxon>Trebouxiales</taxon>
        <taxon>Trebouxiaceae</taxon>
        <taxon>Symbiochloris</taxon>
    </lineage>
</organism>
<evidence type="ECO:0000256" key="2">
    <source>
        <dbReference type="ARBA" id="ARBA00022679"/>
    </source>
</evidence>
<dbReference type="AlphaFoldDB" id="A0AAW1NVQ8"/>
<name>A0AAW1NVQ8_9CHLO</name>
<keyword evidence="3" id="KW-0325">Glycoprotein</keyword>
<proteinExistence type="predicted"/>
<keyword evidence="7" id="KW-1185">Reference proteome</keyword>
<evidence type="ECO:0000313" key="6">
    <source>
        <dbReference type="EMBL" id="KAK9794597.1"/>
    </source>
</evidence>
<dbReference type="Proteomes" id="UP001465755">
    <property type="component" value="Unassembled WGS sequence"/>
</dbReference>
<sequence>MGRCALFGHPLVAVIAIGALLALTCGSDQVDVPQNSTVTLPKDKFYAILHNVLLRDQSILVYPGEDSDHLQQQVRHVFEHRAWWPNFSKWTADVVTQTNATQYPDKCARWVDTPVVLWSGMPVDHENTFHWFTDDIMRVFATLVDTGLLDLETAIDRDWEPSSEEAKVILLQLHPASWTSKFHELFDHLTPDQWSFPHGVGACYRTLIVGADNESACYTYSADQKQQETRTRNQLRFRRWAMAKQLQIDDRKGHSIEQPPGPNGKIQIRLVSRNRNDRGSRAIVNEDEIMAAIVEQYSDIADVHLINFNSSLSTAMLAMNATDVLIGMHGAGMTNLLWMRPGGAVLQLMPYAWRSTITPPAPPPAATLFEQLSYNANASYFLWENFKAEHAYFNREQYASTASRASHEERKAMHAYKEHPDEEWAKELKQFRPDGQLYDHWKAQDTYVDLRTFMPLVHEAMAAVRKNNKAWAASQ</sequence>
<dbReference type="Pfam" id="PF04577">
    <property type="entry name" value="Glyco_transf_61"/>
    <property type="match status" value="1"/>
</dbReference>
<accession>A0AAW1NVQ8</accession>
<dbReference type="EMBL" id="JALJOQ010000137">
    <property type="protein sequence ID" value="KAK9794597.1"/>
    <property type="molecule type" value="Genomic_DNA"/>
</dbReference>
<protein>
    <recommendedName>
        <fullName evidence="5">Glycosyltransferase 61 catalytic domain-containing protein</fullName>
    </recommendedName>
</protein>
<dbReference type="InterPro" id="IPR049625">
    <property type="entry name" value="Glyco_transf_61_cat"/>
</dbReference>
<evidence type="ECO:0000259" key="5">
    <source>
        <dbReference type="Pfam" id="PF04577"/>
    </source>
</evidence>
<feature type="signal peptide" evidence="4">
    <location>
        <begin position="1"/>
        <end position="26"/>
    </location>
</feature>
<dbReference type="InterPro" id="IPR007657">
    <property type="entry name" value="Glycosyltransferase_61"/>
</dbReference>
<keyword evidence="1" id="KW-0328">Glycosyltransferase</keyword>
<gene>
    <name evidence="6" type="ORF">WJX73_003171</name>
</gene>